<dbReference type="PATRIC" id="fig|1299331.3.peg.3343"/>
<dbReference type="Proteomes" id="UP000020825">
    <property type="component" value="Unassembled WGS sequence"/>
</dbReference>
<feature type="region of interest" description="Disordered" evidence="1">
    <location>
        <begin position="51"/>
        <end position="74"/>
    </location>
</feature>
<organism evidence="3 4">
    <name type="scientific">Mycobacterium intracellulare 1956</name>
    <dbReference type="NCBI Taxonomy" id="1299331"/>
    <lineage>
        <taxon>Bacteria</taxon>
        <taxon>Bacillati</taxon>
        <taxon>Actinomycetota</taxon>
        <taxon>Actinomycetes</taxon>
        <taxon>Mycobacteriales</taxon>
        <taxon>Mycobacteriaceae</taxon>
        <taxon>Mycobacterium</taxon>
        <taxon>Mycobacterium avium complex (MAC)</taxon>
    </lineage>
</organism>
<reference evidence="3 4" key="1">
    <citation type="submission" date="2013-12" db="EMBL/GenBank/DDBJ databases">
        <authorList>
            <person name="Zelazny A."/>
            <person name="Olivier K."/>
            <person name="Holland S."/>
            <person name="Lenaerts A."/>
            <person name="Ordway D."/>
            <person name="DeGroote M.A."/>
            <person name="Parker T."/>
            <person name="Sizemore C."/>
            <person name="Tallon L.J."/>
            <person name="Sadzewicz L.K."/>
            <person name="Sengamalay N."/>
            <person name="Fraser C.M."/>
            <person name="Hine E."/>
            <person name="Shefchek K.A."/>
            <person name="Das S.P."/>
            <person name="Tettelin H."/>
        </authorList>
    </citation>
    <scope>NUCLEOTIDE SEQUENCE [LARGE SCALE GENOMIC DNA]</scope>
    <source>
        <strain evidence="3 4">1956</strain>
    </source>
</reference>
<comment type="caution">
    <text evidence="3">The sequence shown here is derived from an EMBL/GenBank/DDBJ whole genome shotgun (WGS) entry which is preliminary data.</text>
</comment>
<dbReference type="Pfam" id="PF08379">
    <property type="entry name" value="Bact_transglu_N"/>
    <property type="match status" value="1"/>
</dbReference>
<feature type="compositionally biased region" description="Pro residues" evidence="1">
    <location>
        <begin position="54"/>
        <end position="63"/>
    </location>
</feature>
<dbReference type="AlphaFoldDB" id="X8CJ56"/>
<proteinExistence type="predicted"/>
<gene>
    <name evidence="3" type="ORF">I550_3426</name>
</gene>
<feature type="compositionally biased region" description="Low complexity" evidence="1">
    <location>
        <begin position="64"/>
        <end position="74"/>
    </location>
</feature>
<evidence type="ECO:0000259" key="2">
    <source>
        <dbReference type="Pfam" id="PF08379"/>
    </source>
</evidence>
<dbReference type="EMBL" id="JAOG01000002">
    <property type="protein sequence ID" value="EUA55275.1"/>
    <property type="molecule type" value="Genomic_DNA"/>
</dbReference>
<evidence type="ECO:0000313" key="4">
    <source>
        <dbReference type="Proteomes" id="UP000020825"/>
    </source>
</evidence>
<dbReference type="InterPro" id="IPR013589">
    <property type="entry name" value="Bac_transglu_N"/>
</dbReference>
<name>X8CJ56_MYCIT</name>
<feature type="domain" description="Bacterial transglutaminase-like N-terminal" evidence="2">
    <location>
        <begin position="13"/>
        <end position="59"/>
    </location>
</feature>
<protein>
    <submittedName>
        <fullName evidence="3">Bacterial transglutaminase-like family protein</fullName>
    </submittedName>
</protein>
<accession>X8CJ56</accession>
<evidence type="ECO:0000313" key="3">
    <source>
        <dbReference type="EMBL" id="EUA55275.1"/>
    </source>
</evidence>
<sequence length="74" mass="8176">MSEADAGSARRHRVTHRTEYRYSDVVTSSYGRGFLTPRDSLRQRRVAHRLIIEPAPPTAPPARTPTGTSAPTST</sequence>
<evidence type="ECO:0000256" key="1">
    <source>
        <dbReference type="SAM" id="MobiDB-lite"/>
    </source>
</evidence>